<reference evidence="1" key="1">
    <citation type="journal article" date="2015" name="Nature">
        <title>Complex archaea that bridge the gap between prokaryotes and eukaryotes.</title>
        <authorList>
            <person name="Spang A."/>
            <person name="Saw J.H."/>
            <person name="Jorgensen S.L."/>
            <person name="Zaremba-Niedzwiedzka K."/>
            <person name="Martijn J."/>
            <person name="Lind A.E."/>
            <person name="van Eijk R."/>
            <person name="Schleper C."/>
            <person name="Guy L."/>
            <person name="Ettema T.J."/>
        </authorList>
    </citation>
    <scope>NUCLEOTIDE SEQUENCE</scope>
</reference>
<dbReference type="EMBL" id="LAZR01000227">
    <property type="protein sequence ID" value="KKN80674.1"/>
    <property type="molecule type" value="Genomic_DNA"/>
</dbReference>
<evidence type="ECO:0000313" key="1">
    <source>
        <dbReference type="EMBL" id="KKN80674.1"/>
    </source>
</evidence>
<sequence length="102" mass="10861">MPTLTENDPGRRRAVTEALWTTLTLAYRDPGDRSGQPVAIPINEAVGALLTCVVNLVAEVPDAAARGKLITLIPPLIDRGVRAARNQPGFKLQPVSGIILPN</sequence>
<protein>
    <submittedName>
        <fullName evidence="1">Uncharacterized protein</fullName>
    </submittedName>
</protein>
<gene>
    <name evidence="1" type="ORF">LCGC14_0327660</name>
</gene>
<organism evidence="1">
    <name type="scientific">marine sediment metagenome</name>
    <dbReference type="NCBI Taxonomy" id="412755"/>
    <lineage>
        <taxon>unclassified sequences</taxon>
        <taxon>metagenomes</taxon>
        <taxon>ecological metagenomes</taxon>
    </lineage>
</organism>
<accession>A0A0F9TN18</accession>
<proteinExistence type="predicted"/>
<dbReference type="AlphaFoldDB" id="A0A0F9TN18"/>
<comment type="caution">
    <text evidence="1">The sequence shown here is derived from an EMBL/GenBank/DDBJ whole genome shotgun (WGS) entry which is preliminary data.</text>
</comment>
<name>A0A0F9TN18_9ZZZZ</name>